<feature type="compositionally biased region" description="Low complexity" evidence="1">
    <location>
        <begin position="179"/>
        <end position="196"/>
    </location>
</feature>
<dbReference type="OrthoDB" id="10489139at2759"/>
<feature type="region of interest" description="Disordered" evidence="1">
    <location>
        <begin position="132"/>
        <end position="212"/>
    </location>
</feature>
<accession>A0A8H6TK01</accession>
<proteinExistence type="predicted"/>
<organism evidence="2 3">
    <name type="scientific">Mycena chlorophos</name>
    <name type="common">Agaric fungus</name>
    <name type="synonym">Agaricus chlorophos</name>
    <dbReference type="NCBI Taxonomy" id="658473"/>
    <lineage>
        <taxon>Eukaryota</taxon>
        <taxon>Fungi</taxon>
        <taxon>Dikarya</taxon>
        <taxon>Basidiomycota</taxon>
        <taxon>Agaricomycotina</taxon>
        <taxon>Agaricomycetes</taxon>
        <taxon>Agaricomycetidae</taxon>
        <taxon>Agaricales</taxon>
        <taxon>Marasmiineae</taxon>
        <taxon>Mycenaceae</taxon>
        <taxon>Mycena</taxon>
    </lineage>
</organism>
<keyword evidence="3" id="KW-1185">Reference proteome</keyword>
<gene>
    <name evidence="2" type="ORF">HMN09_00251200</name>
</gene>
<evidence type="ECO:0000313" key="3">
    <source>
        <dbReference type="Proteomes" id="UP000613580"/>
    </source>
</evidence>
<dbReference type="AlphaFoldDB" id="A0A8H6TK01"/>
<evidence type="ECO:0000256" key="1">
    <source>
        <dbReference type="SAM" id="MobiDB-lite"/>
    </source>
</evidence>
<name>A0A8H6TK01_MYCCL</name>
<sequence length="524" mass="56827">MGANRRTRSTERDTCGLEENRDLTKSSRVISLLGANAMDDAEAIRAISTFRIRIDAANAKTRAMSYNLASYSADPLLSLAAINDQMNDQTATQQAHFDMEMRLAKKASPADLQARIAGLKERRLVLLQKLKQQSEEEDEPGLNETPAQQSVGEKRKREWDEATRTAPTRSNPKRSPTKTAASETPAAGPTPAAGSTHLPPPTGAIVPTTLPPPPDGFASWTAVYAQPQIQVLAKAQSREDLKTTPRQSEGLVIVPSHPCSGCVRLKVPCLLIEGRGSKVCLVCQTATRHEACIANITAQPHPYADAVAQYHNYTVSIGQRPGAWMGPDAASGPMPKPPPGFDSWTDVYKSSPNMLKLASAQARLDLSDEALPGRVKLGVYGKVKIPAKPCKHCLFSDVPCLSVDSTVMRRCLMCQVYRAPRNVGGKCVAASEDEEQSETHPWARAIVRYHNHAIALNERPGMWMGPGVPQLEVDSPIRTWSQPKAMVASTGPTTRAHRVGTAGGSAGVSDEDEEEEPKAKRTRR</sequence>
<dbReference type="Proteomes" id="UP000613580">
    <property type="component" value="Unassembled WGS sequence"/>
</dbReference>
<reference evidence="2" key="1">
    <citation type="submission" date="2020-05" db="EMBL/GenBank/DDBJ databases">
        <title>Mycena genomes resolve the evolution of fungal bioluminescence.</title>
        <authorList>
            <person name="Tsai I.J."/>
        </authorList>
    </citation>
    <scope>NUCLEOTIDE SEQUENCE</scope>
    <source>
        <strain evidence="2">110903Hualien_Pintung</strain>
    </source>
</reference>
<comment type="caution">
    <text evidence="2">The sequence shown here is derived from an EMBL/GenBank/DDBJ whole genome shotgun (WGS) entry which is preliminary data.</text>
</comment>
<evidence type="ECO:0000313" key="2">
    <source>
        <dbReference type="EMBL" id="KAF7319148.1"/>
    </source>
</evidence>
<feature type="region of interest" description="Disordered" evidence="1">
    <location>
        <begin position="486"/>
        <end position="524"/>
    </location>
</feature>
<protein>
    <submittedName>
        <fullName evidence="2">Uncharacterized protein</fullName>
    </submittedName>
</protein>
<dbReference type="EMBL" id="JACAZE010000003">
    <property type="protein sequence ID" value="KAF7319148.1"/>
    <property type="molecule type" value="Genomic_DNA"/>
</dbReference>
<feature type="compositionally biased region" description="Basic and acidic residues" evidence="1">
    <location>
        <begin position="152"/>
        <end position="163"/>
    </location>
</feature>